<dbReference type="InterPro" id="IPR036388">
    <property type="entry name" value="WH-like_DNA-bd_sf"/>
</dbReference>
<dbReference type="Pfam" id="PF03861">
    <property type="entry name" value="ANTAR"/>
    <property type="match status" value="1"/>
</dbReference>
<dbReference type="SMART" id="SM01012">
    <property type="entry name" value="ANTAR"/>
    <property type="match status" value="1"/>
</dbReference>
<accession>A0ABS5A644</accession>
<evidence type="ECO:0000313" key="2">
    <source>
        <dbReference type="EMBL" id="MBP2472066.1"/>
    </source>
</evidence>
<organism evidence="2 3">
    <name type="scientific">Crossiella equi</name>
    <dbReference type="NCBI Taxonomy" id="130796"/>
    <lineage>
        <taxon>Bacteria</taxon>
        <taxon>Bacillati</taxon>
        <taxon>Actinomycetota</taxon>
        <taxon>Actinomycetes</taxon>
        <taxon>Pseudonocardiales</taxon>
        <taxon>Pseudonocardiaceae</taxon>
        <taxon>Crossiella</taxon>
    </lineage>
</organism>
<evidence type="ECO:0000313" key="3">
    <source>
        <dbReference type="Proteomes" id="UP001519363"/>
    </source>
</evidence>
<dbReference type="Gene3D" id="1.10.10.10">
    <property type="entry name" value="Winged helix-like DNA-binding domain superfamily/Winged helix DNA-binding domain"/>
    <property type="match status" value="1"/>
</dbReference>
<comment type="caution">
    <text evidence="2">The sequence shown here is derived from an EMBL/GenBank/DDBJ whole genome shotgun (WGS) entry which is preliminary data.</text>
</comment>
<name>A0ABS5A644_9PSEU</name>
<dbReference type="Proteomes" id="UP001519363">
    <property type="component" value="Unassembled WGS sequence"/>
</dbReference>
<evidence type="ECO:0000259" key="1">
    <source>
        <dbReference type="PROSITE" id="PS50921"/>
    </source>
</evidence>
<protein>
    <recommendedName>
        <fullName evidence="1">ANTAR domain-containing protein</fullName>
    </recommendedName>
</protein>
<proteinExistence type="predicted"/>
<feature type="domain" description="ANTAR" evidence="1">
    <location>
        <begin position="215"/>
        <end position="276"/>
    </location>
</feature>
<dbReference type="RefSeq" id="WP_143342418.1">
    <property type="nucleotide sequence ID" value="NZ_JAGIOO010000001.1"/>
</dbReference>
<dbReference type="EMBL" id="JAGIOO010000001">
    <property type="protein sequence ID" value="MBP2472066.1"/>
    <property type="molecule type" value="Genomic_DNA"/>
</dbReference>
<dbReference type="InterPro" id="IPR005561">
    <property type="entry name" value="ANTAR"/>
</dbReference>
<sequence>MVVLPALVPSTARALRVGAVAPRPSGPLLRAQRGVAAEPPAATTVSAPGLDVESETNMHNPLETSLEAALTALAEDAPELLGAAVTLVRPHGGDLRPRLIASTGVGRLLAELQATPEGGPVVDAARAVRPVLTADLWSDGRWHCLRLLRACSLFPGHSQELGALVGAVALPCLADRRDAVVLAVYSTRAPEARLLDLLASYERLVGVTVGVCSLMTGAAAGARRVLGAIDTRLAVDRAVAVVMALCRIDPPEAETLLRDAADRSRLPMAELAAQLITHARGVPEGSQAEGLWGSLVGEHWSGPAEDPGRGAAGMRA</sequence>
<gene>
    <name evidence="2" type="ORF">JOF53_000938</name>
</gene>
<keyword evidence="3" id="KW-1185">Reference proteome</keyword>
<reference evidence="2 3" key="1">
    <citation type="submission" date="2021-03" db="EMBL/GenBank/DDBJ databases">
        <title>Sequencing the genomes of 1000 actinobacteria strains.</title>
        <authorList>
            <person name="Klenk H.-P."/>
        </authorList>
    </citation>
    <scope>NUCLEOTIDE SEQUENCE [LARGE SCALE GENOMIC DNA]</scope>
    <source>
        <strain evidence="2 3">DSM 44580</strain>
    </source>
</reference>
<dbReference type="PROSITE" id="PS50921">
    <property type="entry name" value="ANTAR"/>
    <property type="match status" value="1"/>
</dbReference>